<dbReference type="Proteomes" id="UP000241238">
    <property type="component" value="Chromosome"/>
</dbReference>
<dbReference type="InterPro" id="IPR003251">
    <property type="entry name" value="Rr_diiron-bd_dom"/>
</dbReference>
<dbReference type="InterPro" id="IPR009078">
    <property type="entry name" value="Ferritin-like_SF"/>
</dbReference>
<proteinExistence type="predicted"/>
<dbReference type="SUPFAM" id="SSF47240">
    <property type="entry name" value="Ferritin-like"/>
    <property type="match status" value="1"/>
</dbReference>
<keyword evidence="2 5" id="KW-0812">Transmembrane</keyword>
<feature type="transmembrane region" description="Helical" evidence="5">
    <location>
        <begin position="231"/>
        <end position="253"/>
    </location>
</feature>
<feature type="transmembrane region" description="Helical" evidence="5">
    <location>
        <begin position="73"/>
        <end position="92"/>
    </location>
</feature>
<dbReference type="InterPro" id="IPR039376">
    <property type="entry name" value="Ferritin_CCC1_N"/>
</dbReference>
<evidence type="ECO:0000313" key="8">
    <source>
        <dbReference type="Proteomes" id="UP000241238"/>
    </source>
</evidence>
<evidence type="ECO:0000256" key="2">
    <source>
        <dbReference type="ARBA" id="ARBA00022692"/>
    </source>
</evidence>
<dbReference type="RefSeq" id="WP_005948847.1">
    <property type="nucleotide sequence ID" value="NZ_CP028103.1"/>
</dbReference>
<dbReference type="Pfam" id="PF02915">
    <property type="entry name" value="Rubrerythrin"/>
    <property type="match status" value="1"/>
</dbReference>
<evidence type="ECO:0000256" key="4">
    <source>
        <dbReference type="ARBA" id="ARBA00023136"/>
    </source>
</evidence>
<accession>A0ABM6U2B4</accession>
<keyword evidence="3 5" id="KW-1133">Transmembrane helix</keyword>
<evidence type="ECO:0000256" key="1">
    <source>
        <dbReference type="ARBA" id="ARBA00004127"/>
    </source>
</evidence>
<comment type="subcellular location">
    <subcellularLocation>
        <location evidence="1">Endomembrane system</location>
        <topology evidence="1">Multi-pass membrane protein</topology>
    </subcellularLocation>
</comment>
<evidence type="ECO:0000256" key="5">
    <source>
        <dbReference type="SAM" id="Phobius"/>
    </source>
</evidence>
<feature type="transmembrane region" description="Helical" evidence="5">
    <location>
        <begin position="204"/>
        <end position="225"/>
    </location>
</feature>
<sequence length="294" mass="33076">MEERILSQKALDILLKSQADEETDSLIYDFLSKKEKNPKNKNILEKMASDERDHAKMWKSFTKKNIKPNFKLIYWYKFLSVIMGFTFVLKLIQSGETNASSKYADIIDEVPEAKKASEDELRHEHELIEMLDEERLQYVGAMVLGLNDALVELTGTIAGLSFALMNTRIVALSGIITGISATLSMAASNYLAERAENNPNAMKSSVYTGVAYLITVALLVLPYLLFPEDMWLGALITMLITVIFIILFFNYYISVAKDLPFIKRFLEMAGISLSVAAISFVIGILVKKFLGIDL</sequence>
<name>A0ABM6U2B4_FUSVA</name>
<evidence type="ECO:0000259" key="6">
    <source>
        <dbReference type="Pfam" id="PF02915"/>
    </source>
</evidence>
<gene>
    <name evidence="7" type="ORF">C4N18_03665</name>
</gene>
<keyword evidence="4 5" id="KW-0472">Membrane</keyword>
<dbReference type="Pfam" id="PF01988">
    <property type="entry name" value="VIT1"/>
    <property type="match status" value="1"/>
</dbReference>
<dbReference type="EMBL" id="CP028103">
    <property type="protein sequence ID" value="AVQ30371.1"/>
    <property type="molecule type" value="Genomic_DNA"/>
</dbReference>
<protein>
    <submittedName>
        <fullName evidence="7">Rubrerythrin family protein</fullName>
    </submittedName>
</protein>
<feature type="transmembrane region" description="Helical" evidence="5">
    <location>
        <begin position="265"/>
        <end position="286"/>
    </location>
</feature>
<evidence type="ECO:0000313" key="7">
    <source>
        <dbReference type="EMBL" id="AVQ30371.1"/>
    </source>
</evidence>
<dbReference type="GeneID" id="77467076"/>
<evidence type="ECO:0000256" key="3">
    <source>
        <dbReference type="ARBA" id="ARBA00022989"/>
    </source>
</evidence>
<dbReference type="CDD" id="cd01044">
    <property type="entry name" value="Ferritin_CCC1_N"/>
    <property type="match status" value="1"/>
</dbReference>
<reference evidence="8" key="1">
    <citation type="journal article" date="2018" name="MSphere">
        <title>Fusobacterium Genomics Using MinION and Illumina Sequencing Enables Genome Completion and Correction.</title>
        <authorList>
            <person name="Todd S.M."/>
            <person name="Settlage R.E."/>
            <person name="Lahmers K.K."/>
            <person name="Slade D.J."/>
        </authorList>
    </citation>
    <scope>NUCLEOTIDE SEQUENCE [LARGE SCALE GENOMIC DNA]</scope>
    <source>
        <strain evidence="8">ATCC 27725</strain>
    </source>
</reference>
<organism evidence="7 8">
    <name type="scientific">Fusobacterium varium ATCC 27725</name>
    <dbReference type="NCBI Taxonomy" id="469618"/>
    <lineage>
        <taxon>Bacteria</taxon>
        <taxon>Fusobacteriati</taxon>
        <taxon>Fusobacteriota</taxon>
        <taxon>Fusobacteriia</taxon>
        <taxon>Fusobacteriales</taxon>
        <taxon>Fusobacteriaceae</taxon>
        <taxon>Fusobacterium</taxon>
    </lineage>
</organism>
<dbReference type="CDD" id="cd02431">
    <property type="entry name" value="Ferritin_CCC1_C"/>
    <property type="match status" value="1"/>
</dbReference>
<feature type="domain" description="Rubrerythrin diiron-binding" evidence="6">
    <location>
        <begin position="12"/>
        <end position="69"/>
    </location>
</feature>
<dbReference type="InterPro" id="IPR008217">
    <property type="entry name" value="Ccc1_fam"/>
</dbReference>
<keyword evidence="8" id="KW-1185">Reference proteome</keyword>
<feature type="transmembrane region" description="Helical" evidence="5">
    <location>
        <begin position="169"/>
        <end position="192"/>
    </location>
</feature>